<dbReference type="EMBL" id="ML220113">
    <property type="protein sequence ID" value="TGZ83966.1"/>
    <property type="molecule type" value="Genomic_DNA"/>
</dbReference>
<accession>A0A4S2N4F7</accession>
<protein>
    <submittedName>
        <fullName evidence="2">Uncharacterized protein</fullName>
    </submittedName>
</protein>
<name>A0A4S2N4F7_9PEZI</name>
<evidence type="ECO:0000256" key="1">
    <source>
        <dbReference type="SAM" id="MobiDB-lite"/>
    </source>
</evidence>
<proteinExistence type="predicted"/>
<organism evidence="2 3">
    <name type="scientific">Ascodesmis nigricans</name>
    <dbReference type="NCBI Taxonomy" id="341454"/>
    <lineage>
        <taxon>Eukaryota</taxon>
        <taxon>Fungi</taxon>
        <taxon>Dikarya</taxon>
        <taxon>Ascomycota</taxon>
        <taxon>Pezizomycotina</taxon>
        <taxon>Pezizomycetes</taxon>
        <taxon>Pezizales</taxon>
        <taxon>Ascodesmidaceae</taxon>
        <taxon>Ascodesmis</taxon>
    </lineage>
</organism>
<dbReference type="Proteomes" id="UP000298138">
    <property type="component" value="Unassembled WGS sequence"/>
</dbReference>
<dbReference type="InParanoid" id="A0A4S2N4F7"/>
<gene>
    <name evidence="2" type="ORF">EX30DRAFT_393503</name>
</gene>
<feature type="region of interest" description="Disordered" evidence="1">
    <location>
        <begin position="109"/>
        <end position="152"/>
    </location>
</feature>
<keyword evidence="3" id="KW-1185">Reference proteome</keyword>
<reference evidence="2 3" key="1">
    <citation type="submission" date="2019-04" db="EMBL/GenBank/DDBJ databases">
        <title>Comparative genomics and transcriptomics to analyze fruiting body development in filamentous ascomycetes.</title>
        <authorList>
            <consortium name="DOE Joint Genome Institute"/>
            <person name="Lutkenhaus R."/>
            <person name="Traeger S."/>
            <person name="Breuer J."/>
            <person name="Kuo A."/>
            <person name="Lipzen A."/>
            <person name="Pangilinan J."/>
            <person name="Dilworth D."/>
            <person name="Sandor L."/>
            <person name="Poggeler S."/>
            <person name="Barry K."/>
            <person name="Grigoriev I.V."/>
            <person name="Nowrousian M."/>
        </authorList>
    </citation>
    <scope>NUCLEOTIDE SEQUENCE [LARGE SCALE GENOMIC DNA]</scope>
    <source>
        <strain evidence="2 3">CBS 389.68</strain>
    </source>
</reference>
<sequence length="152" mass="17002">MFSPISTTHSPFSTTSIHIHPFTTSSTTLTHHSTPEFWTPTPETPWFHERDFRTLNPSSNCATNMLSLGVGEMQLRGCGAVMYGSGGGLDDADKDSDGDVVMRDACDYENADDDSEEEEEEEEEEKETIVVEGGEDYERGGWEQCGNREPWR</sequence>
<dbReference type="AlphaFoldDB" id="A0A4S2N4F7"/>
<evidence type="ECO:0000313" key="2">
    <source>
        <dbReference type="EMBL" id="TGZ83966.1"/>
    </source>
</evidence>
<evidence type="ECO:0000313" key="3">
    <source>
        <dbReference type="Proteomes" id="UP000298138"/>
    </source>
</evidence>
<feature type="compositionally biased region" description="Acidic residues" evidence="1">
    <location>
        <begin position="109"/>
        <end position="126"/>
    </location>
</feature>